<dbReference type="Pfam" id="PF22244">
    <property type="entry name" value="GCE_fung"/>
    <property type="match status" value="1"/>
</dbReference>
<dbReference type="Proteomes" id="UP001155241">
    <property type="component" value="Unassembled WGS sequence"/>
</dbReference>
<protein>
    <recommendedName>
        <fullName evidence="6">4-O-methyl-glucuronoyl methylesterase-like domain-containing protein</fullName>
    </recommendedName>
</protein>
<comment type="caution">
    <text evidence="7">The sequence shown here is derived from an EMBL/GenBank/DDBJ whole genome shotgun (WGS) entry which is preliminary data.</text>
</comment>
<evidence type="ECO:0000256" key="5">
    <source>
        <dbReference type="SAM" id="SignalP"/>
    </source>
</evidence>
<dbReference type="RefSeq" id="WP_252854598.1">
    <property type="nucleotide sequence ID" value="NZ_JAMXLR010000073.1"/>
</dbReference>
<evidence type="ECO:0000313" key="8">
    <source>
        <dbReference type="Proteomes" id="UP001155241"/>
    </source>
</evidence>
<keyword evidence="2 5" id="KW-0732">Signal</keyword>
<keyword evidence="1" id="KW-0719">Serine esterase</keyword>
<dbReference type="InterPro" id="IPR029058">
    <property type="entry name" value="AB_hydrolase_fold"/>
</dbReference>
<evidence type="ECO:0000256" key="2">
    <source>
        <dbReference type="ARBA" id="ARBA00022729"/>
    </source>
</evidence>
<dbReference type="AlphaFoldDB" id="A0A9X2FCM7"/>
<accession>A0A9X2FCM7</accession>
<feature type="region of interest" description="Disordered" evidence="4">
    <location>
        <begin position="29"/>
        <end position="48"/>
    </location>
</feature>
<sequence>MQSKAAVSLALFVSALATILLVGHAQAQPNRGGFGGRNQPPPPSWIEPGYNDHQHMLDQLGINKLRPGKNGGNQSGPGFDEATANEWMPTLPDALTMNDGTKVTSPEQWPQRRAEIVEDFEREIYGRIPDNVPAVKWEVTETTEGTVGEFPILTKTLVGHVDSSAFPEITVDIQASFTVPANADGPVPMFMQFGGWFGGFGRGDGRLNTNGVAYQALSHGWGYGTINPNSIQPDRGGNALRQGIIGLANKGQPRKPDDWGALRAWGWGVSQLIDYFEAHPDAKVDPKKVAIEGVSRYGKAALVTQAFDQRVAAALVASSGEGGAKLHRHDFGEAVENLTSSGEYHWMAGNFIKYGAADINGRSMDASDLPVDSHQLIALCAPRPCFISYGVEPGDPKWVDTPGSYRAGILASHVYELLGKEGYGTEVKDWVHEPLPEVGTLKGGDLAFRQHEGGHTSAPNIPHFFEWVGEYVESPVRVGE</sequence>
<proteinExistence type="predicted"/>
<evidence type="ECO:0000313" key="7">
    <source>
        <dbReference type="EMBL" id="MCO6046485.1"/>
    </source>
</evidence>
<name>A0A9X2FCM7_9BACT</name>
<dbReference type="EMBL" id="JAMXLR010000073">
    <property type="protein sequence ID" value="MCO6046485.1"/>
    <property type="molecule type" value="Genomic_DNA"/>
</dbReference>
<evidence type="ECO:0000256" key="4">
    <source>
        <dbReference type="SAM" id="MobiDB-lite"/>
    </source>
</evidence>
<evidence type="ECO:0000256" key="3">
    <source>
        <dbReference type="ARBA" id="ARBA00022801"/>
    </source>
</evidence>
<dbReference type="SUPFAM" id="SSF53474">
    <property type="entry name" value="alpha/beta-Hydrolases"/>
    <property type="match status" value="1"/>
</dbReference>
<gene>
    <name evidence="7" type="ORF">NG895_21510</name>
</gene>
<evidence type="ECO:0000256" key="1">
    <source>
        <dbReference type="ARBA" id="ARBA00022487"/>
    </source>
</evidence>
<feature type="domain" description="4-O-methyl-glucuronoyl methylesterase-like" evidence="6">
    <location>
        <begin position="258"/>
        <end position="419"/>
    </location>
</feature>
<keyword evidence="8" id="KW-1185">Reference proteome</keyword>
<reference evidence="7" key="1">
    <citation type="submission" date="2022-06" db="EMBL/GenBank/DDBJ databases">
        <title>Aeoliella straminimaris, a novel planctomycete from sediments.</title>
        <authorList>
            <person name="Vitorino I.R."/>
            <person name="Lage O.M."/>
        </authorList>
    </citation>
    <scope>NUCLEOTIDE SEQUENCE</scope>
    <source>
        <strain evidence="7">ICT_H6.2</strain>
    </source>
</reference>
<feature type="chain" id="PRO_5040993268" description="4-O-methyl-glucuronoyl methylesterase-like domain-containing protein" evidence="5">
    <location>
        <begin position="28"/>
        <end position="480"/>
    </location>
</feature>
<dbReference type="GO" id="GO:0052689">
    <property type="term" value="F:carboxylic ester hydrolase activity"/>
    <property type="evidence" value="ECO:0007669"/>
    <property type="project" value="UniProtKB-KW"/>
</dbReference>
<dbReference type="InterPro" id="IPR054579">
    <property type="entry name" value="GCE-like_dom"/>
</dbReference>
<dbReference type="Gene3D" id="3.40.50.1820">
    <property type="entry name" value="alpha/beta hydrolase"/>
    <property type="match status" value="1"/>
</dbReference>
<organism evidence="7 8">
    <name type="scientific">Aeoliella straminimaris</name>
    <dbReference type="NCBI Taxonomy" id="2954799"/>
    <lineage>
        <taxon>Bacteria</taxon>
        <taxon>Pseudomonadati</taxon>
        <taxon>Planctomycetota</taxon>
        <taxon>Planctomycetia</taxon>
        <taxon>Pirellulales</taxon>
        <taxon>Lacipirellulaceae</taxon>
        <taxon>Aeoliella</taxon>
    </lineage>
</organism>
<feature type="signal peptide" evidence="5">
    <location>
        <begin position="1"/>
        <end position="27"/>
    </location>
</feature>
<evidence type="ECO:0000259" key="6">
    <source>
        <dbReference type="Pfam" id="PF22244"/>
    </source>
</evidence>
<keyword evidence="3" id="KW-0378">Hydrolase</keyword>